<dbReference type="EMBL" id="BGPR01004839">
    <property type="protein sequence ID" value="GBN03905.1"/>
    <property type="molecule type" value="Genomic_DNA"/>
</dbReference>
<protein>
    <submittedName>
        <fullName evidence="1">Uncharacterized protein</fullName>
    </submittedName>
</protein>
<dbReference type="AlphaFoldDB" id="A0A4Y2KNI1"/>
<dbReference type="Proteomes" id="UP000499080">
    <property type="component" value="Unassembled WGS sequence"/>
</dbReference>
<comment type="caution">
    <text evidence="1">The sequence shown here is derived from an EMBL/GenBank/DDBJ whole genome shotgun (WGS) entry which is preliminary data.</text>
</comment>
<keyword evidence="2" id="KW-1185">Reference proteome</keyword>
<gene>
    <name evidence="1" type="ORF">AVEN_221702_1</name>
</gene>
<reference evidence="1 2" key="1">
    <citation type="journal article" date="2019" name="Sci. Rep.">
        <title>Orb-weaving spider Araneus ventricosus genome elucidates the spidroin gene catalogue.</title>
        <authorList>
            <person name="Kono N."/>
            <person name="Nakamura H."/>
            <person name="Ohtoshi R."/>
            <person name="Moran D.A.P."/>
            <person name="Shinohara A."/>
            <person name="Yoshida Y."/>
            <person name="Fujiwara M."/>
            <person name="Mori M."/>
            <person name="Tomita M."/>
            <person name="Arakawa K."/>
        </authorList>
    </citation>
    <scope>NUCLEOTIDE SEQUENCE [LARGE SCALE GENOMIC DNA]</scope>
</reference>
<sequence>MLAFNSGRVRRIRFLHRHYLSGIPTTSSNMDSNPENEEARHSGNFLKLPDHLQIRNDLLLNEVVVTGTSSGTPLRAMGSVFLKEKVTKNDIGNKTTPYSNAIRM</sequence>
<accession>A0A4Y2KNI1</accession>
<evidence type="ECO:0000313" key="2">
    <source>
        <dbReference type="Proteomes" id="UP000499080"/>
    </source>
</evidence>
<name>A0A4Y2KNI1_ARAVE</name>
<evidence type="ECO:0000313" key="1">
    <source>
        <dbReference type="EMBL" id="GBN03905.1"/>
    </source>
</evidence>
<organism evidence="1 2">
    <name type="scientific">Araneus ventricosus</name>
    <name type="common">Orbweaver spider</name>
    <name type="synonym">Epeira ventricosa</name>
    <dbReference type="NCBI Taxonomy" id="182803"/>
    <lineage>
        <taxon>Eukaryota</taxon>
        <taxon>Metazoa</taxon>
        <taxon>Ecdysozoa</taxon>
        <taxon>Arthropoda</taxon>
        <taxon>Chelicerata</taxon>
        <taxon>Arachnida</taxon>
        <taxon>Araneae</taxon>
        <taxon>Araneomorphae</taxon>
        <taxon>Entelegynae</taxon>
        <taxon>Araneoidea</taxon>
        <taxon>Araneidae</taxon>
        <taxon>Araneus</taxon>
    </lineage>
</organism>
<proteinExistence type="predicted"/>